<proteinExistence type="inferred from homology"/>
<dbReference type="InterPro" id="IPR011009">
    <property type="entry name" value="Kinase-like_dom_sf"/>
</dbReference>
<evidence type="ECO:0000256" key="4">
    <source>
        <dbReference type="ARBA" id="ARBA00022741"/>
    </source>
</evidence>
<dbReference type="VEuPathDB" id="FungiDB:UREG_02505"/>
<dbReference type="STRING" id="336963.C4JGA7"/>
<organism evidence="12 13">
    <name type="scientific">Uncinocarpus reesii (strain UAMH 1704)</name>
    <dbReference type="NCBI Taxonomy" id="336963"/>
    <lineage>
        <taxon>Eukaryota</taxon>
        <taxon>Fungi</taxon>
        <taxon>Dikarya</taxon>
        <taxon>Ascomycota</taxon>
        <taxon>Pezizomycotina</taxon>
        <taxon>Eurotiomycetes</taxon>
        <taxon>Eurotiomycetidae</taxon>
        <taxon>Onygenales</taxon>
        <taxon>Onygenaceae</taxon>
        <taxon>Uncinocarpus</taxon>
    </lineage>
</organism>
<evidence type="ECO:0000256" key="7">
    <source>
        <dbReference type="ARBA" id="ARBA00037982"/>
    </source>
</evidence>
<dbReference type="RefSeq" id="XP_002542989.1">
    <property type="nucleotide sequence ID" value="XM_002542943.1"/>
</dbReference>
<dbReference type="FunFam" id="1.10.510.10:FF:000699">
    <property type="entry name" value="Probable serine/threonine-protein kinase iksA"/>
    <property type="match status" value="1"/>
</dbReference>
<feature type="compositionally biased region" description="Polar residues" evidence="10">
    <location>
        <begin position="482"/>
        <end position="512"/>
    </location>
</feature>
<evidence type="ECO:0000256" key="9">
    <source>
        <dbReference type="ARBA" id="ARBA00048679"/>
    </source>
</evidence>
<keyword evidence="5" id="KW-0418">Kinase</keyword>
<keyword evidence="2" id="KW-0723">Serine/threonine-protein kinase</keyword>
<dbReference type="Pfam" id="PF00069">
    <property type="entry name" value="Pkinase"/>
    <property type="match status" value="1"/>
</dbReference>
<dbReference type="KEGG" id="ure:UREG_02505"/>
<evidence type="ECO:0000313" key="13">
    <source>
        <dbReference type="Proteomes" id="UP000002058"/>
    </source>
</evidence>
<dbReference type="InterPro" id="IPR008271">
    <property type="entry name" value="Ser/Thr_kinase_AS"/>
</dbReference>
<feature type="region of interest" description="Disordered" evidence="10">
    <location>
        <begin position="58"/>
        <end position="83"/>
    </location>
</feature>
<evidence type="ECO:0000256" key="1">
    <source>
        <dbReference type="ARBA" id="ARBA00012513"/>
    </source>
</evidence>
<evidence type="ECO:0000256" key="10">
    <source>
        <dbReference type="SAM" id="MobiDB-lite"/>
    </source>
</evidence>
<feature type="compositionally biased region" description="Polar residues" evidence="10">
    <location>
        <begin position="521"/>
        <end position="532"/>
    </location>
</feature>
<comment type="catalytic activity">
    <reaction evidence="9">
        <text>L-seryl-[protein] + ATP = O-phospho-L-seryl-[protein] + ADP + H(+)</text>
        <dbReference type="Rhea" id="RHEA:17989"/>
        <dbReference type="Rhea" id="RHEA-COMP:9863"/>
        <dbReference type="Rhea" id="RHEA-COMP:11604"/>
        <dbReference type="ChEBI" id="CHEBI:15378"/>
        <dbReference type="ChEBI" id="CHEBI:29999"/>
        <dbReference type="ChEBI" id="CHEBI:30616"/>
        <dbReference type="ChEBI" id="CHEBI:83421"/>
        <dbReference type="ChEBI" id="CHEBI:456216"/>
        <dbReference type="EC" id="2.7.11.1"/>
    </reaction>
</comment>
<dbReference type="PANTHER" id="PTHR11042:SF138">
    <property type="entry name" value="SERINE_THREONINE-PROTEIN KINASE IKS1-RELATED"/>
    <property type="match status" value="1"/>
</dbReference>
<reference evidence="13" key="1">
    <citation type="journal article" date="2009" name="Genome Res.">
        <title>Comparative genomic analyses of the human fungal pathogens Coccidioides and their relatives.</title>
        <authorList>
            <person name="Sharpton T.J."/>
            <person name="Stajich J.E."/>
            <person name="Rounsley S.D."/>
            <person name="Gardner M.J."/>
            <person name="Wortman J.R."/>
            <person name="Jordar V.S."/>
            <person name="Maiti R."/>
            <person name="Kodira C.D."/>
            <person name="Neafsey D.E."/>
            <person name="Zeng Q."/>
            <person name="Hung C.-Y."/>
            <person name="McMahan C."/>
            <person name="Muszewska A."/>
            <person name="Grynberg M."/>
            <person name="Mandel M.A."/>
            <person name="Kellner E.M."/>
            <person name="Barker B.M."/>
            <person name="Galgiani J.N."/>
            <person name="Orbach M.J."/>
            <person name="Kirkland T.N."/>
            <person name="Cole G.T."/>
            <person name="Henn M.R."/>
            <person name="Birren B.W."/>
            <person name="Taylor J.W."/>
        </authorList>
    </citation>
    <scope>NUCLEOTIDE SEQUENCE [LARGE SCALE GENOMIC DNA]</scope>
    <source>
        <strain evidence="13">UAMH 1704</strain>
    </source>
</reference>
<dbReference type="AlphaFoldDB" id="C4JGA7"/>
<dbReference type="Proteomes" id="UP000002058">
    <property type="component" value="Unassembled WGS sequence"/>
</dbReference>
<dbReference type="CDD" id="cd00180">
    <property type="entry name" value="PKc"/>
    <property type="match status" value="1"/>
</dbReference>
<dbReference type="GO" id="GO:0005634">
    <property type="term" value="C:nucleus"/>
    <property type="evidence" value="ECO:0007669"/>
    <property type="project" value="TreeGrafter"/>
</dbReference>
<keyword evidence="3" id="KW-0808">Transferase</keyword>
<dbReference type="InterPro" id="IPR000719">
    <property type="entry name" value="Prot_kinase_dom"/>
</dbReference>
<comment type="catalytic activity">
    <reaction evidence="8">
        <text>L-threonyl-[protein] + ATP = O-phospho-L-threonyl-[protein] + ADP + H(+)</text>
        <dbReference type="Rhea" id="RHEA:46608"/>
        <dbReference type="Rhea" id="RHEA-COMP:11060"/>
        <dbReference type="Rhea" id="RHEA-COMP:11605"/>
        <dbReference type="ChEBI" id="CHEBI:15378"/>
        <dbReference type="ChEBI" id="CHEBI:30013"/>
        <dbReference type="ChEBI" id="CHEBI:30616"/>
        <dbReference type="ChEBI" id="CHEBI:61977"/>
        <dbReference type="ChEBI" id="CHEBI:456216"/>
        <dbReference type="EC" id="2.7.11.1"/>
    </reaction>
</comment>
<evidence type="ECO:0000256" key="2">
    <source>
        <dbReference type="ARBA" id="ARBA00022527"/>
    </source>
</evidence>
<evidence type="ECO:0000313" key="12">
    <source>
        <dbReference type="EMBL" id="EEP77656.1"/>
    </source>
</evidence>
<evidence type="ECO:0000256" key="6">
    <source>
        <dbReference type="ARBA" id="ARBA00022840"/>
    </source>
</evidence>
<feature type="compositionally biased region" description="Basic and acidic residues" evidence="10">
    <location>
        <begin position="61"/>
        <end position="74"/>
    </location>
</feature>
<evidence type="ECO:0000256" key="3">
    <source>
        <dbReference type="ARBA" id="ARBA00022679"/>
    </source>
</evidence>
<evidence type="ECO:0000259" key="11">
    <source>
        <dbReference type="PROSITE" id="PS50011"/>
    </source>
</evidence>
<dbReference type="PROSITE" id="PS00108">
    <property type="entry name" value="PROTEIN_KINASE_ST"/>
    <property type="match status" value="1"/>
</dbReference>
<dbReference type="PANTHER" id="PTHR11042">
    <property type="entry name" value="EUKARYOTIC TRANSLATION INITIATION FACTOR 2-ALPHA KINASE EIF2-ALPHA KINASE -RELATED"/>
    <property type="match status" value="1"/>
</dbReference>
<evidence type="ECO:0000256" key="8">
    <source>
        <dbReference type="ARBA" id="ARBA00047899"/>
    </source>
</evidence>
<feature type="compositionally biased region" description="Polar residues" evidence="10">
    <location>
        <begin position="118"/>
        <end position="135"/>
    </location>
</feature>
<sequence length="675" mass="75467">MSEPDERMSIIPYGSSRDVVLRHNDAVVVFDRSSRQLMLQSANNAPANLEPSSECPYCHQRLRDGSDNGVEPRRARTPAAQPGFVNPEYFRMLDAKLPSTPDRSGPPSPRRRLVQPAPSESTSPDSTYNDNNAVPSTPGISSAAFSQGYFQRFFVEEGVLGRGGKGVVLRVKHVLDGVSLGEYACKRVPVGDDHEWLKKVLIEVQLLQRLSHQNLVSYRHVWLENAKLSKFGPSVPCAFILQQFCNSGDLQKYICGSVQPAVTPQELKNRLRRRSKGQPDPPGLNGPVKLGFDEIYSFFKDIASGLNFLHANGYIHRDLKPSNCLLHETGRELRVLVSDFGEVQSENTIRNSTGSTGTVSYCAPEVLRRAFPDGPFGNFTFKSDVFSLGMILYFLCFAQLPYRNADAIDEDREDLDQLRIEISQWAGFDDARRMRPELPEKLYSFLKRLLSVDPIKRPTAEDVLNGIQANVGVPDSRRYHRNGSSASEMRSNSLSLAAESPNTTPETRSPSRGLTARIIPTRQSPGYGTNNILDIRRASEPTPETREQRHPSETSAFLHRCLPTNQPLADHQRIHATNHLLLPPPTRFSVQNLLRHQTNHYVAIALSFLKILSVTQPCSPLAVNPWIFYPLIILAVADLGTTQTWAHILTMTVHVIIMSIAFRLEEFCLTAAGFF</sequence>
<dbReference type="PROSITE" id="PS50011">
    <property type="entry name" value="PROTEIN_KINASE_DOM"/>
    <property type="match status" value="1"/>
</dbReference>
<dbReference type="EC" id="2.7.11.1" evidence="1"/>
<protein>
    <recommendedName>
        <fullName evidence="1">non-specific serine/threonine protein kinase</fullName>
        <ecNumber evidence="1">2.7.11.1</ecNumber>
    </recommendedName>
</protein>
<dbReference type="InParanoid" id="C4JGA7"/>
<feature type="domain" description="Protein kinase" evidence="11">
    <location>
        <begin position="154"/>
        <end position="471"/>
    </location>
</feature>
<dbReference type="GO" id="GO:0004674">
    <property type="term" value="F:protein serine/threonine kinase activity"/>
    <property type="evidence" value="ECO:0007669"/>
    <property type="project" value="UniProtKB-KW"/>
</dbReference>
<keyword evidence="4" id="KW-0547">Nucleotide-binding</keyword>
<feature type="region of interest" description="Disordered" evidence="10">
    <location>
        <begin position="96"/>
        <end position="135"/>
    </location>
</feature>
<dbReference type="GO" id="GO:0005524">
    <property type="term" value="F:ATP binding"/>
    <property type="evidence" value="ECO:0007669"/>
    <property type="project" value="UniProtKB-KW"/>
</dbReference>
<keyword evidence="6" id="KW-0067">ATP-binding</keyword>
<dbReference type="InterPro" id="IPR050339">
    <property type="entry name" value="CC_SR_Kinase"/>
</dbReference>
<dbReference type="Gene3D" id="3.30.200.20">
    <property type="entry name" value="Phosphorylase Kinase, domain 1"/>
    <property type="match status" value="1"/>
</dbReference>
<dbReference type="SMART" id="SM00220">
    <property type="entry name" value="S_TKc"/>
    <property type="match status" value="1"/>
</dbReference>
<dbReference type="OrthoDB" id="1405469at2759"/>
<dbReference type="FunFam" id="3.30.200.20:FF:000306">
    <property type="entry name" value="IKS protein kinase"/>
    <property type="match status" value="1"/>
</dbReference>
<dbReference type="SUPFAM" id="SSF56112">
    <property type="entry name" value="Protein kinase-like (PK-like)"/>
    <property type="match status" value="1"/>
</dbReference>
<keyword evidence="13" id="KW-1185">Reference proteome</keyword>
<dbReference type="eggNOG" id="KOG0032">
    <property type="taxonomic scope" value="Eukaryota"/>
</dbReference>
<dbReference type="EMBL" id="CH476615">
    <property type="protein sequence ID" value="EEP77656.1"/>
    <property type="molecule type" value="Genomic_DNA"/>
</dbReference>
<dbReference type="HOGENOM" id="CLU_010228_0_1_1"/>
<name>C4JGA7_UNCRE</name>
<dbReference type="GeneID" id="8443193"/>
<accession>C4JGA7</accession>
<comment type="similarity">
    <text evidence="7">Belongs to the protein kinase superfamily. Ser/Thr protein kinase family. GCN2 subfamily.</text>
</comment>
<evidence type="ECO:0000256" key="5">
    <source>
        <dbReference type="ARBA" id="ARBA00022777"/>
    </source>
</evidence>
<dbReference type="Gene3D" id="1.10.510.10">
    <property type="entry name" value="Transferase(Phosphotransferase) domain 1"/>
    <property type="match status" value="1"/>
</dbReference>
<feature type="region of interest" description="Disordered" evidence="10">
    <location>
        <begin position="473"/>
        <end position="533"/>
    </location>
</feature>
<gene>
    <name evidence="12" type="ORF">UREG_02505</name>
</gene>
<dbReference type="OMA" id="HEIDGCA"/>
<dbReference type="GO" id="GO:0005737">
    <property type="term" value="C:cytoplasm"/>
    <property type="evidence" value="ECO:0007669"/>
    <property type="project" value="TreeGrafter"/>
</dbReference>